<evidence type="ECO:0000256" key="1">
    <source>
        <dbReference type="SAM" id="MobiDB-lite"/>
    </source>
</evidence>
<dbReference type="EMBL" id="CADCXV010000645">
    <property type="protein sequence ID" value="CAB0031434.1"/>
    <property type="molecule type" value="Genomic_DNA"/>
</dbReference>
<dbReference type="AlphaFoldDB" id="A0A6H5I291"/>
<proteinExistence type="predicted"/>
<protein>
    <submittedName>
        <fullName evidence="2">Uncharacterized protein</fullName>
    </submittedName>
</protein>
<accession>A0A6H5I291</accession>
<organism evidence="2 3">
    <name type="scientific">Trichogramma brassicae</name>
    <dbReference type="NCBI Taxonomy" id="86971"/>
    <lineage>
        <taxon>Eukaryota</taxon>
        <taxon>Metazoa</taxon>
        <taxon>Ecdysozoa</taxon>
        <taxon>Arthropoda</taxon>
        <taxon>Hexapoda</taxon>
        <taxon>Insecta</taxon>
        <taxon>Pterygota</taxon>
        <taxon>Neoptera</taxon>
        <taxon>Endopterygota</taxon>
        <taxon>Hymenoptera</taxon>
        <taxon>Apocrita</taxon>
        <taxon>Proctotrupomorpha</taxon>
        <taxon>Chalcidoidea</taxon>
        <taxon>Trichogrammatidae</taxon>
        <taxon>Trichogramma</taxon>
    </lineage>
</organism>
<feature type="compositionally biased region" description="Polar residues" evidence="1">
    <location>
        <begin position="77"/>
        <end position="88"/>
    </location>
</feature>
<name>A0A6H5I291_9HYME</name>
<keyword evidence="3" id="KW-1185">Reference proteome</keyword>
<dbReference type="Proteomes" id="UP000479190">
    <property type="component" value="Unassembled WGS sequence"/>
</dbReference>
<reference evidence="2 3" key="1">
    <citation type="submission" date="2020-02" db="EMBL/GenBank/DDBJ databases">
        <authorList>
            <person name="Ferguson B K."/>
        </authorList>
    </citation>
    <scope>NUCLEOTIDE SEQUENCE [LARGE SCALE GENOMIC DNA]</scope>
</reference>
<feature type="non-terminal residue" evidence="2">
    <location>
        <position position="109"/>
    </location>
</feature>
<evidence type="ECO:0000313" key="3">
    <source>
        <dbReference type="Proteomes" id="UP000479190"/>
    </source>
</evidence>
<sequence length="109" mass="12759">MSYDTFDDHKSCLYTKRIPKYHCNRVAWTRLRRVSESLQVELCAVERDPEDARAIEVSVRGRVYTYAGSTHRHPSRPQKSTHNCTASRVQKDRVRSLVPLHSQRRFDAS</sequence>
<feature type="region of interest" description="Disordered" evidence="1">
    <location>
        <begin position="67"/>
        <end position="92"/>
    </location>
</feature>
<gene>
    <name evidence="2" type="ORF">TBRA_LOCUS3403</name>
</gene>
<evidence type="ECO:0000313" key="2">
    <source>
        <dbReference type="EMBL" id="CAB0031434.1"/>
    </source>
</evidence>